<dbReference type="RefSeq" id="WP_157526666.1">
    <property type="nucleotide sequence ID" value="NZ_CP066775.1"/>
</dbReference>
<dbReference type="PANTHER" id="PTHR43415:SF3">
    <property type="entry name" value="GNAT-FAMILY ACETYLTRANSFERASE"/>
    <property type="match status" value="1"/>
</dbReference>
<keyword evidence="2" id="KW-1185">Reference proteome</keyword>
<organism evidence="1 2">
    <name type="scientific">Mucilaginibacter ginkgonis</name>
    <dbReference type="NCBI Taxonomy" id="2682091"/>
    <lineage>
        <taxon>Bacteria</taxon>
        <taxon>Pseudomonadati</taxon>
        <taxon>Bacteroidota</taxon>
        <taxon>Sphingobacteriia</taxon>
        <taxon>Sphingobacteriales</taxon>
        <taxon>Sphingobacteriaceae</taxon>
        <taxon>Mucilaginibacter</taxon>
    </lineage>
</organism>
<dbReference type="Gene3D" id="3.40.630.30">
    <property type="match status" value="1"/>
</dbReference>
<accession>A0A6I4I272</accession>
<dbReference type="GO" id="GO:0016747">
    <property type="term" value="F:acyltransferase activity, transferring groups other than amino-acyl groups"/>
    <property type="evidence" value="ECO:0007669"/>
    <property type="project" value="InterPro"/>
</dbReference>
<dbReference type="InterPro" id="IPR000182">
    <property type="entry name" value="GNAT_dom"/>
</dbReference>
<dbReference type="SUPFAM" id="SSF55729">
    <property type="entry name" value="Acyl-CoA N-acyltransferases (Nat)"/>
    <property type="match status" value="1"/>
</dbReference>
<reference evidence="1 2" key="1">
    <citation type="submission" date="2020-12" db="EMBL/GenBank/DDBJ databases">
        <title>HMF7856_wgs.fasta genome submission.</title>
        <authorList>
            <person name="Kang H."/>
            <person name="Kim H."/>
            <person name="Joh K."/>
        </authorList>
    </citation>
    <scope>NUCLEOTIDE SEQUENCE [LARGE SCALE GENOMIC DNA]</scope>
    <source>
        <strain evidence="1 2">HMF7856</strain>
    </source>
</reference>
<gene>
    <name evidence="1" type="ORF">GO620_005085</name>
</gene>
<dbReference type="PANTHER" id="PTHR43415">
    <property type="entry name" value="SPERMIDINE N(1)-ACETYLTRANSFERASE"/>
    <property type="match status" value="1"/>
</dbReference>
<dbReference type="InterPro" id="IPR016181">
    <property type="entry name" value="Acyl_CoA_acyltransferase"/>
</dbReference>
<dbReference type="CDD" id="cd04301">
    <property type="entry name" value="NAT_SF"/>
    <property type="match status" value="1"/>
</dbReference>
<protein>
    <submittedName>
        <fullName evidence="1">GNAT family N-acetyltransferase</fullName>
    </submittedName>
</protein>
<name>A0A6I4I272_9SPHI</name>
<dbReference type="Pfam" id="PF00583">
    <property type="entry name" value="Acetyltransf_1"/>
    <property type="match status" value="1"/>
</dbReference>
<dbReference type="EMBL" id="CP066775">
    <property type="protein sequence ID" value="QQL50835.1"/>
    <property type="molecule type" value="Genomic_DNA"/>
</dbReference>
<sequence length="147" mass="16258">MVDRTIKVINSAETTLLDLFIANAGSSLQTFRYFQSRPYTVLNNHITTCLLMEGNEPVGYGHLDKDQGQDTVWLGIAVSEKHKGKGLGKRIMNYLIASAKTNQIAKLKLTVDDTNIAAIHLYQKFGFKAAGNVKDSCLLMELEVSHA</sequence>
<evidence type="ECO:0000313" key="1">
    <source>
        <dbReference type="EMBL" id="QQL50835.1"/>
    </source>
</evidence>
<dbReference type="PROSITE" id="PS51186">
    <property type="entry name" value="GNAT"/>
    <property type="match status" value="1"/>
</dbReference>
<dbReference type="Proteomes" id="UP000429232">
    <property type="component" value="Chromosome"/>
</dbReference>
<dbReference type="AlphaFoldDB" id="A0A6I4I272"/>
<evidence type="ECO:0000313" key="2">
    <source>
        <dbReference type="Proteomes" id="UP000429232"/>
    </source>
</evidence>
<dbReference type="KEGG" id="mgik:GO620_005085"/>
<proteinExistence type="predicted"/>
<keyword evidence="1" id="KW-0808">Transferase</keyword>